<dbReference type="InterPro" id="IPR054416">
    <property type="entry name" value="GST_UstS-like_C"/>
</dbReference>
<evidence type="ECO:0000313" key="2">
    <source>
        <dbReference type="EMBL" id="KXN68910.1"/>
    </source>
</evidence>
<keyword evidence="3" id="KW-1185">Reference proteome</keyword>
<dbReference type="Pfam" id="PF22041">
    <property type="entry name" value="GST_C_7"/>
    <property type="match status" value="1"/>
</dbReference>
<dbReference type="InterPro" id="IPR036282">
    <property type="entry name" value="Glutathione-S-Trfase_C_sf"/>
</dbReference>
<evidence type="ECO:0000259" key="1">
    <source>
        <dbReference type="Pfam" id="PF22041"/>
    </source>
</evidence>
<evidence type="ECO:0000313" key="3">
    <source>
        <dbReference type="Proteomes" id="UP000070444"/>
    </source>
</evidence>
<dbReference type="AlphaFoldDB" id="A0A137P1H8"/>
<dbReference type="SUPFAM" id="SSF47616">
    <property type="entry name" value="GST C-terminal domain-like"/>
    <property type="match status" value="1"/>
</dbReference>
<dbReference type="EMBL" id="KQ964555">
    <property type="protein sequence ID" value="KXN68910.1"/>
    <property type="molecule type" value="Genomic_DNA"/>
</dbReference>
<proteinExistence type="predicted"/>
<dbReference type="Gene3D" id="1.20.1050.10">
    <property type="match status" value="1"/>
</dbReference>
<dbReference type="Proteomes" id="UP000070444">
    <property type="component" value="Unassembled WGS sequence"/>
</dbReference>
<organism evidence="2 3">
    <name type="scientific">Conidiobolus coronatus (strain ATCC 28846 / CBS 209.66 / NRRL 28638)</name>
    <name type="common">Delacroixia coronata</name>
    <dbReference type="NCBI Taxonomy" id="796925"/>
    <lineage>
        <taxon>Eukaryota</taxon>
        <taxon>Fungi</taxon>
        <taxon>Fungi incertae sedis</taxon>
        <taxon>Zoopagomycota</taxon>
        <taxon>Entomophthoromycotina</taxon>
        <taxon>Entomophthoromycetes</taxon>
        <taxon>Entomophthorales</taxon>
        <taxon>Ancylistaceae</taxon>
        <taxon>Conidiobolus</taxon>
    </lineage>
</organism>
<dbReference type="OrthoDB" id="4951845at2759"/>
<accession>A0A137P1H8</accession>
<feature type="domain" description="Glutathione S-transferase UstS-like C-terminal" evidence="1">
    <location>
        <begin position="69"/>
        <end position="162"/>
    </location>
</feature>
<name>A0A137P1H8_CONC2</name>
<gene>
    <name evidence="2" type="ORF">CONCODRAFT_8714</name>
</gene>
<reference evidence="2 3" key="1">
    <citation type="journal article" date="2015" name="Genome Biol. Evol.">
        <title>Phylogenomic analyses indicate that early fungi evolved digesting cell walls of algal ancestors of land plants.</title>
        <authorList>
            <person name="Chang Y."/>
            <person name="Wang S."/>
            <person name="Sekimoto S."/>
            <person name="Aerts A.L."/>
            <person name="Choi C."/>
            <person name="Clum A."/>
            <person name="LaButti K.M."/>
            <person name="Lindquist E.A."/>
            <person name="Yee Ngan C."/>
            <person name="Ohm R.A."/>
            <person name="Salamov A.A."/>
            <person name="Grigoriev I.V."/>
            <person name="Spatafora J.W."/>
            <person name="Berbee M.L."/>
        </authorList>
    </citation>
    <scope>NUCLEOTIDE SEQUENCE [LARGE SCALE GENOMIC DNA]</scope>
    <source>
        <strain evidence="2 3">NRRL 28638</strain>
    </source>
</reference>
<dbReference type="STRING" id="796925.A0A137P1H8"/>
<sequence>MIKLYELVANEAGVSPSPYVNMAELFLKHKGLEYEKIPLTFAQIHLNYPKNSIQKPDSKLDELIRKYDSVAFPKSYQNSILDAYKILDKDSAKFFKESIEQIFNLAWEQIPGDRQTNTIVYYNETKSINDYLTKSKFLDGDKPAFHDYALIGRIQTLKVISPRTYTEFIINNPGESFVNWVNSMEGLFDNFLGNCTTV</sequence>
<protein>
    <recommendedName>
        <fullName evidence="1">Glutathione S-transferase UstS-like C-terminal domain-containing protein</fullName>
    </recommendedName>
</protein>